<dbReference type="Gene3D" id="2.40.70.10">
    <property type="entry name" value="Acid Proteases"/>
    <property type="match status" value="2"/>
</dbReference>
<comment type="similarity">
    <text evidence="2 9">Belongs to the peptidase A1 family.</text>
</comment>
<dbReference type="FunFam" id="2.40.70.10:FF:000016">
    <property type="entry name" value="Probable aspartic protease At2g35615"/>
    <property type="match status" value="1"/>
</dbReference>
<evidence type="ECO:0000313" key="11">
    <source>
        <dbReference type="Proteomes" id="UP000447434"/>
    </source>
</evidence>
<evidence type="ECO:0000256" key="1">
    <source>
        <dbReference type="ARBA" id="ARBA00004613"/>
    </source>
</evidence>
<dbReference type="InterPro" id="IPR033121">
    <property type="entry name" value="PEPTIDASE_A1"/>
</dbReference>
<dbReference type="PROSITE" id="PS51767">
    <property type="entry name" value="PEPTIDASE_A1"/>
    <property type="match status" value="1"/>
</dbReference>
<dbReference type="InterPro" id="IPR001969">
    <property type="entry name" value="Aspartic_peptidase_AS"/>
</dbReference>
<dbReference type="InterPro" id="IPR034161">
    <property type="entry name" value="Pepsin-like_plant"/>
</dbReference>
<evidence type="ECO:0000256" key="2">
    <source>
        <dbReference type="ARBA" id="ARBA00007447"/>
    </source>
</evidence>
<keyword evidence="11" id="KW-1185">Reference proteome</keyword>
<evidence type="ECO:0000256" key="8">
    <source>
        <dbReference type="ARBA" id="ARBA00023180"/>
    </source>
</evidence>
<dbReference type="PRINTS" id="PR00792">
    <property type="entry name" value="PEPSIN"/>
</dbReference>
<gene>
    <name evidence="10" type="ORF">Lalb_Chr19g0132351</name>
</gene>
<proteinExistence type="inferred from homology"/>
<dbReference type="GO" id="GO:0006508">
    <property type="term" value="P:proteolysis"/>
    <property type="evidence" value="ECO:0007669"/>
    <property type="project" value="UniProtKB-KW"/>
</dbReference>
<dbReference type="CDD" id="cd05476">
    <property type="entry name" value="pepsin_A_like_plant"/>
    <property type="match status" value="1"/>
</dbReference>
<evidence type="ECO:0000256" key="5">
    <source>
        <dbReference type="ARBA" id="ARBA00022729"/>
    </source>
</evidence>
<dbReference type="GO" id="GO:0005576">
    <property type="term" value="C:extracellular region"/>
    <property type="evidence" value="ECO:0007669"/>
    <property type="project" value="UniProtKB-SubCell"/>
</dbReference>
<dbReference type="Pfam" id="PF14541">
    <property type="entry name" value="TAXi_C"/>
    <property type="match status" value="1"/>
</dbReference>
<dbReference type="InterPro" id="IPR021109">
    <property type="entry name" value="Peptidase_aspartic_dom_sf"/>
</dbReference>
<name>A0A6A4NKW4_LUPAL</name>
<sequence>MEKLYSSLVFVFLCLSGISLIEALPFGVELIHRESSKSPFYVSTETHFQRVTNAIRRSINRPNHFKQSRLLPNDAESDVFANRGEYLMSYSIGTPPVKTLGIVDTGSNIIWLQCKPCRPCYTQTSPIFDPSKSKTYRFLPCTSNACESNRDTSCSSNSKSCQYTIRYGDNSTSQGDLSSDTFTLSSTTGSPLRLRNTVIGCGHRNTLVFQGDGSGIVGLGIGPSSLITQLGTSIEGKFSYCLLPLFSQPNISSILIFGDNDDAFSSESTVSTPIVPDADFYRLNLLSFTVGDSKIEFESSSDGNIIIDSGTTLTLLPPDVYSELESVVASAIPQERIEDPSGTLSLCYKSSSLRNSDIPIITANFDGADVKLNALNTFVEVSEGITCFVFIPSSFPIFGNLAQQNFLIGYDVQNQVLKFKPTDCSKL</sequence>
<dbReference type="Pfam" id="PF14543">
    <property type="entry name" value="TAXi_N"/>
    <property type="match status" value="1"/>
</dbReference>
<dbReference type="InterPro" id="IPR051708">
    <property type="entry name" value="Plant_Aspart_Prot_A1"/>
</dbReference>
<dbReference type="EMBL" id="WOCE01000019">
    <property type="protein sequence ID" value="KAE9592733.1"/>
    <property type="molecule type" value="Genomic_DNA"/>
</dbReference>
<keyword evidence="8" id="KW-0325">Glycoprotein</keyword>
<protein>
    <submittedName>
        <fullName evidence="10">Putative nepenthesin</fullName>
    </submittedName>
</protein>
<dbReference type="SUPFAM" id="SSF50630">
    <property type="entry name" value="Acid proteases"/>
    <property type="match status" value="1"/>
</dbReference>
<evidence type="ECO:0000256" key="3">
    <source>
        <dbReference type="ARBA" id="ARBA00022525"/>
    </source>
</evidence>
<keyword evidence="7 9" id="KW-0378">Hydrolase</keyword>
<comment type="caution">
    <text evidence="10">The sequence shown here is derived from an EMBL/GenBank/DDBJ whole genome shotgun (WGS) entry which is preliminary data.</text>
</comment>
<keyword evidence="5" id="KW-0732">Signal</keyword>
<dbReference type="PROSITE" id="PS00141">
    <property type="entry name" value="ASP_PROTEASE"/>
    <property type="match status" value="1"/>
</dbReference>
<dbReference type="OrthoDB" id="2747330at2759"/>
<reference evidence="11" key="1">
    <citation type="journal article" date="2020" name="Nat. Commun.">
        <title>Genome sequence of the cluster root forming white lupin.</title>
        <authorList>
            <person name="Hufnagel B."/>
            <person name="Marques A."/>
            <person name="Soriano A."/>
            <person name="Marques L."/>
            <person name="Divol F."/>
            <person name="Doumas P."/>
            <person name="Sallet E."/>
            <person name="Mancinotti D."/>
            <person name="Carrere S."/>
            <person name="Marande W."/>
            <person name="Arribat S."/>
            <person name="Keller J."/>
            <person name="Huneau C."/>
            <person name="Blein T."/>
            <person name="Aime D."/>
            <person name="Laguerre M."/>
            <person name="Taylor J."/>
            <person name="Schubert V."/>
            <person name="Nelson M."/>
            <person name="Geu-Flores F."/>
            <person name="Crespi M."/>
            <person name="Gallardo-Guerrero K."/>
            <person name="Delaux P.-M."/>
            <person name="Salse J."/>
            <person name="Berges H."/>
            <person name="Guyot R."/>
            <person name="Gouzy J."/>
            <person name="Peret B."/>
        </authorList>
    </citation>
    <scope>NUCLEOTIDE SEQUENCE [LARGE SCALE GENOMIC DNA]</scope>
    <source>
        <strain evidence="11">cv. Amiga</strain>
    </source>
</reference>
<keyword evidence="3" id="KW-0964">Secreted</keyword>
<evidence type="ECO:0000313" key="10">
    <source>
        <dbReference type="EMBL" id="KAE9592733.1"/>
    </source>
</evidence>
<evidence type="ECO:0000256" key="4">
    <source>
        <dbReference type="ARBA" id="ARBA00022670"/>
    </source>
</evidence>
<dbReference type="GO" id="GO:0004190">
    <property type="term" value="F:aspartic-type endopeptidase activity"/>
    <property type="evidence" value="ECO:0007669"/>
    <property type="project" value="UniProtKB-KW"/>
</dbReference>
<accession>A0A6A4NKW4</accession>
<organism evidence="10 11">
    <name type="scientific">Lupinus albus</name>
    <name type="common">White lupine</name>
    <name type="synonym">Lupinus termis</name>
    <dbReference type="NCBI Taxonomy" id="3870"/>
    <lineage>
        <taxon>Eukaryota</taxon>
        <taxon>Viridiplantae</taxon>
        <taxon>Streptophyta</taxon>
        <taxon>Embryophyta</taxon>
        <taxon>Tracheophyta</taxon>
        <taxon>Spermatophyta</taxon>
        <taxon>Magnoliopsida</taxon>
        <taxon>eudicotyledons</taxon>
        <taxon>Gunneridae</taxon>
        <taxon>Pentapetalae</taxon>
        <taxon>rosids</taxon>
        <taxon>fabids</taxon>
        <taxon>Fabales</taxon>
        <taxon>Fabaceae</taxon>
        <taxon>Papilionoideae</taxon>
        <taxon>50 kb inversion clade</taxon>
        <taxon>genistoids sensu lato</taxon>
        <taxon>core genistoids</taxon>
        <taxon>Genisteae</taxon>
        <taxon>Lupinus</taxon>
    </lineage>
</organism>
<keyword evidence="4 9" id="KW-0645">Protease</keyword>
<comment type="subcellular location">
    <subcellularLocation>
        <location evidence="1">Secreted</location>
    </subcellularLocation>
</comment>
<keyword evidence="6 9" id="KW-0064">Aspartyl protease</keyword>
<evidence type="ECO:0000256" key="6">
    <source>
        <dbReference type="ARBA" id="ARBA00022750"/>
    </source>
</evidence>
<dbReference type="InterPro" id="IPR001461">
    <property type="entry name" value="Aspartic_peptidase_A1"/>
</dbReference>
<dbReference type="InterPro" id="IPR032861">
    <property type="entry name" value="TAXi_N"/>
</dbReference>
<dbReference type="Proteomes" id="UP000447434">
    <property type="component" value="Chromosome 19"/>
</dbReference>
<dbReference type="PANTHER" id="PTHR47967:SF66">
    <property type="entry name" value="ASPARTIC PROTEINASE CDR1-RELATED"/>
    <property type="match status" value="1"/>
</dbReference>
<dbReference type="InterPro" id="IPR032799">
    <property type="entry name" value="TAXi_C"/>
</dbReference>
<evidence type="ECO:0000256" key="7">
    <source>
        <dbReference type="ARBA" id="ARBA00022801"/>
    </source>
</evidence>
<dbReference type="PANTHER" id="PTHR47967">
    <property type="entry name" value="OS07G0603500 PROTEIN-RELATED"/>
    <property type="match status" value="1"/>
</dbReference>
<evidence type="ECO:0000256" key="9">
    <source>
        <dbReference type="RuleBase" id="RU000454"/>
    </source>
</evidence>
<dbReference type="FunFam" id="2.40.70.10:FF:000050">
    <property type="entry name" value="Aspartic proteinase CDR1"/>
    <property type="match status" value="1"/>
</dbReference>
<dbReference type="AlphaFoldDB" id="A0A6A4NKW4"/>